<comment type="caution">
    <text evidence="4">The sequence shown here is derived from an EMBL/GenBank/DDBJ whole genome shotgun (WGS) entry which is preliminary data.</text>
</comment>
<keyword evidence="4" id="KW-0808">Transferase</keyword>
<evidence type="ECO:0000313" key="5">
    <source>
        <dbReference type="Proteomes" id="UP000293345"/>
    </source>
</evidence>
<sequence length="551" mass="61143">MAENTFLKYFFGSGATFDPEGQFDLTRKTRIRRLREFYTIMQKHHFTKGFTPESFRSMLENLGPSFVKIGQTLSTRSEILPKAYCDELKKLQASSDPLPFDEMLAAMDDIYGAQRTQLFAEIDPTPLGSASLAQVHKARLADGSVVAVKIQRPGVRATMAQDIDIMRIVARQASRVMKDDQMLDVRDVVEELWATFLEETDFKREAANLQEFALLNKDVNYIACPKVYPELCRENILVMEYVDGIPINNFDKLRAAGYDLEEIGKKILDNYATQVLDHGFFHADPHPGNMLVRDGKIVYIDLGMMGRLSARDRAGFGAIINAVGMQSSSELKDALLAFAIQRDNGAIDHTRFLADLDLLLKDYGSCDVSEIDVGQLLTDILNLTRQCKVTLPPSITSVSRGIVTLEGTVMPLIPNESMVSIINAHIQRTKDPKSELVDAMQDLTLALRGAGKGSLDAAKYAGQALRMLTRGQVKVNMEVLGSEAPMSSLALIVNRLTLGIIIAGLFIGSSMVALSSMEPRWLGVPVLSFFGYLGAFILSVWVVSDILRKRR</sequence>
<dbReference type="GO" id="GO:0016301">
    <property type="term" value="F:kinase activity"/>
    <property type="evidence" value="ECO:0007669"/>
    <property type="project" value="UniProtKB-KW"/>
</dbReference>
<dbReference type="InterPro" id="IPR050154">
    <property type="entry name" value="UbiB_kinase"/>
</dbReference>
<dbReference type="OrthoDB" id="9795390at2"/>
<dbReference type="RefSeq" id="WP_129423878.1">
    <property type="nucleotide sequence ID" value="NZ_SDPW01000001.1"/>
</dbReference>
<dbReference type="SUPFAM" id="SSF56112">
    <property type="entry name" value="Protein kinase-like (PK-like)"/>
    <property type="match status" value="1"/>
</dbReference>
<dbReference type="PANTHER" id="PTHR10566">
    <property type="entry name" value="CHAPERONE-ACTIVITY OF BC1 COMPLEX CABC1 -RELATED"/>
    <property type="match status" value="1"/>
</dbReference>
<dbReference type="AlphaFoldDB" id="A0A4Q2K2M3"/>
<feature type="domain" description="ABC1 atypical kinase-like" evidence="3">
    <location>
        <begin position="90"/>
        <end position="323"/>
    </location>
</feature>
<dbReference type="Proteomes" id="UP000293345">
    <property type="component" value="Unassembled WGS sequence"/>
</dbReference>
<protein>
    <submittedName>
        <fullName evidence="4">AarF/ABC1/UbiB kinase family protein</fullName>
    </submittedName>
</protein>
<comment type="similarity">
    <text evidence="1">Belongs to the protein kinase superfamily. ADCK protein kinase family.</text>
</comment>
<accession>A0A4Q2K2M3</accession>
<organism evidence="4 5">
    <name type="scientific">Senegalimassilia faecalis</name>
    <dbReference type="NCBI Taxonomy" id="2509433"/>
    <lineage>
        <taxon>Bacteria</taxon>
        <taxon>Bacillati</taxon>
        <taxon>Actinomycetota</taxon>
        <taxon>Coriobacteriia</taxon>
        <taxon>Coriobacteriales</taxon>
        <taxon>Coriobacteriaceae</taxon>
        <taxon>Senegalimassilia</taxon>
    </lineage>
</organism>
<evidence type="ECO:0000313" key="4">
    <source>
        <dbReference type="EMBL" id="RXZ53973.1"/>
    </source>
</evidence>
<keyword evidence="4" id="KW-0418">Kinase</keyword>
<name>A0A4Q2K2M3_9ACTN</name>
<reference evidence="4 5" key="1">
    <citation type="submission" date="2019-01" db="EMBL/GenBank/DDBJ databases">
        <title>Senegalimassilia sp. nov. KGMB04484 isolated human feces.</title>
        <authorList>
            <person name="Han K.-I."/>
            <person name="Kim J.-S."/>
            <person name="Lee K.C."/>
            <person name="Suh M.K."/>
            <person name="Eom M.K."/>
            <person name="Lee J.H."/>
            <person name="Park S.-H."/>
            <person name="Kang S.W."/>
            <person name="Park J.-E."/>
            <person name="Oh B.S."/>
            <person name="Yu S.Y."/>
            <person name="Choi S.-H."/>
            <person name="Lee D.H."/>
            <person name="Yoon H."/>
            <person name="Kim B.-Y."/>
            <person name="Lee J.H."/>
            <person name="Lee J.-S."/>
        </authorList>
    </citation>
    <scope>NUCLEOTIDE SEQUENCE [LARGE SCALE GENOMIC DNA]</scope>
    <source>
        <strain evidence="4 5">KGMB04484</strain>
    </source>
</reference>
<evidence type="ECO:0000256" key="2">
    <source>
        <dbReference type="SAM" id="Phobius"/>
    </source>
</evidence>
<dbReference type="Pfam" id="PF03109">
    <property type="entry name" value="ABC1"/>
    <property type="match status" value="1"/>
</dbReference>
<keyword evidence="2" id="KW-0812">Transmembrane</keyword>
<evidence type="ECO:0000256" key="1">
    <source>
        <dbReference type="ARBA" id="ARBA00009670"/>
    </source>
</evidence>
<dbReference type="InterPro" id="IPR004147">
    <property type="entry name" value="ABC1_dom"/>
</dbReference>
<keyword evidence="5" id="KW-1185">Reference proteome</keyword>
<feature type="transmembrane region" description="Helical" evidence="2">
    <location>
        <begin position="496"/>
        <end position="515"/>
    </location>
</feature>
<dbReference type="CDD" id="cd05121">
    <property type="entry name" value="ABC1_ADCK3-like"/>
    <property type="match status" value="1"/>
</dbReference>
<proteinExistence type="inferred from homology"/>
<dbReference type="EMBL" id="SDPW01000001">
    <property type="protein sequence ID" value="RXZ53973.1"/>
    <property type="molecule type" value="Genomic_DNA"/>
</dbReference>
<gene>
    <name evidence="4" type="ORF">ET524_05390</name>
</gene>
<dbReference type="InterPro" id="IPR011009">
    <property type="entry name" value="Kinase-like_dom_sf"/>
</dbReference>
<feature type="transmembrane region" description="Helical" evidence="2">
    <location>
        <begin position="521"/>
        <end position="543"/>
    </location>
</feature>
<dbReference type="PANTHER" id="PTHR10566:SF113">
    <property type="entry name" value="PROTEIN ACTIVITY OF BC1 COMPLEX KINASE 7, CHLOROPLASTIC"/>
    <property type="match status" value="1"/>
</dbReference>
<evidence type="ECO:0000259" key="3">
    <source>
        <dbReference type="Pfam" id="PF03109"/>
    </source>
</evidence>
<keyword evidence="2" id="KW-0472">Membrane</keyword>
<keyword evidence="2" id="KW-1133">Transmembrane helix</keyword>